<feature type="domain" description="SUF system FeS cluster assembly SufBD core" evidence="2">
    <location>
        <begin position="280"/>
        <end position="510"/>
    </location>
</feature>
<keyword evidence="5" id="KW-1185">Reference proteome</keyword>
<feature type="compositionally biased region" description="Low complexity" evidence="1">
    <location>
        <begin position="79"/>
        <end position="89"/>
    </location>
</feature>
<evidence type="ECO:0000259" key="2">
    <source>
        <dbReference type="Pfam" id="PF01458"/>
    </source>
</evidence>
<dbReference type="AlphaFoldDB" id="A0AAW1S6T1"/>
<feature type="domain" description="SUF system FeS cluster assembly SufBD N-terminal" evidence="3">
    <location>
        <begin position="124"/>
        <end position="267"/>
    </location>
</feature>
<name>A0AAW1S6T1_9CHLO</name>
<dbReference type="Pfam" id="PF19295">
    <property type="entry name" value="SufBD_N"/>
    <property type="match status" value="1"/>
</dbReference>
<dbReference type="PANTHER" id="PTHR43575:SF1">
    <property type="entry name" value="PROTEIN ABCI7, CHLOROPLASTIC"/>
    <property type="match status" value="1"/>
</dbReference>
<dbReference type="Proteomes" id="UP001438707">
    <property type="component" value="Unassembled WGS sequence"/>
</dbReference>
<dbReference type="GO" id="GO:0016226">
    <property type="term" value="P:iron-sulfur cluster assembly"/>
    <property type="evidence" value="ECO:0007669"/>
    <property type="project" value="InterPro"/>
</dbReference>
<dbReference type="EMBL" id="JALJOS010000003">
    <property type="protein sequence ID" value="KAK9841639.1"/>
    <property type="molecule type" value="Genomic_DNA"/>
</dbReference>
<dbReference type="InterPro" id="IPR055346">
    <property type="entry name" value="Fe-S_cluster_assembly_SufBD"/>
</dbReference>
<comment type="caution">
    <text evidence="4">The sequence shown here is derived from an EMBL/GenBank/DDBJ whole genome shotgun (WGS) entry which is preliminary data.</text>
</comment>
<dbReference type="InterPro" id="IPR045595">
    <property type="entry name" value="SufBD_N"/>
</dbReference>
<sequence>MSLACKAGCLHSKSPGSAQLPTRRSFFLAKGFRLKERAAPREARQTYLAAARRSSAHRTYCQSGGGTSVSAREQGVEQADAPPSESAAPPVLPQNGAVSAAVRDSWVGHLLDTWADINASPDTPELLQELHEECGAALQSARMPNTRVESFRFTDVSSIIKSQPQVPEAAEGAARGMLSSHMLREDHELRAVIVDGCLDQGLSNLSGLPDGVYIGSIRDAPEEVVAMRLGAQATTKGTPFTQVNGALAQDVVCIVLPPGAEVTQPLHLLHIASGREQSVSLNSPRLLIILGRDAHLQILEEFCPLDSNQRECYLTNATAEFELAEASSLQHGYVNLESIAAWHVKSTLVNQAARSHYALTEANLGGRISRHDVVISQMGPETETTMRNLQVCGERQVHDLHSSLRLDHPSGRAQQLHKCIVASSTGRGVFDGNVQVNQKAQQTDAAQLSRNLLLAAKGAVFARPNLQIIADDVSCTHGCTVSDLEEDQLFYFTTRGIGAEQARKILVYSFGKEITQGFRYPKLEARLEVAVNDLLSNAGAL</sequence>
<dbReference type="InterPro" id="IPR000825">
    <property type="entry name" value="SUF_FeS_clus_asmbl_SufBD_core"/>
</dbReference>
<evidence type="ECO:0000259" key="3">
    <source>
        <dbReference type="Pfam" id="PF19295"/>
    </source>
</evidence>
<dbReference type="PANTHER" id="PTHR43575">
    <property type="entry name" value="PROTEIN ABCI7, CHLOROPLASTIC"/>
    <property type="match status" value="1"/>
</dbReference>
<evidence type="ECO:0000313" key="4">
    <source>
        <dbReference type="EMBL" id="KAK9841639.1"/>
    </source>
</evidence>
<organism evidence="4 5">
    <name type="scientific">Apatococcus lobatus</name>
    <dbReference type="NCBI Taxonomy" id="904363"/>
    <lineage>
        <taxon>Eukaryota</taxon>
        <taxon>Viridiplantae</taxon>
        <taxon>Chlorophyta</taxon>
        <taxon>core chlorophytes</taxon>
        <taxon>Trebouxiophyceae</taxon>
        <taxon>Chlorellales</taxon>
        <taxon>Chlorellaceae</taxon>
        <taxon>Apatococcus</taxon>
    </lineage>
</organism>
<accession>A0AAW1S6T1</accession>
<evidence type="ECO:0000256" key="1">
    <source>
        <dbReference type="SAM" id="MobiDB-lite"/>
    </source>
</evidence>
<evidence type="ECO:0000313" key="5">
    <source>
        <dbReference type="Proteomes" id="UP001438707"/>
    </source>
</evidence>
<gene>
    <name evidence="4" type="ORF">WJX74_009207</name>
</gene>
<protein>
    <submittedName>
        <fullName evidence="4">Uncharacterized protein</fullName>
    </submittedName>
</protein>
<dbReference type="Pfam" id="PF01458">
    <property type="entry name" value="SUFBD_core"/>
    <property type="match status" value="1"/>
</dbReference>
<feature type="region of interest" description="Disordered" evidence="1">
    <location>
        <begin position="59"/>
        <end position="93"/>
    </location>
</feature>
<proteinExistence type="predicted"/>
<dbReference type="InterPro" id="IPR037284">
    <property type="entry name" value="SUF_FeS_clus_asmbl_SufBD_sf"/>
</dbReference>
<reference evidence="4 5" key="1">
    <citation type="journal article" date="2024" name="Nat. Commun.">
        <title>Phylogenomics reveals the evolutionary origins of lichenization in chlorophyte algae.</title>
        <authorList>
            <person name="Puginier C."/>
            <person name="Libourel C."/>
            <person name="Otte J."/>
            <person name="Skaloud P."/>
            <person name="Haon M."/>
            <person name="Grisel S."/>
            <person name="Petersen M."/>
            <person name="Berrin J.G."/>
            <person name="Delaux P.M."/>
            <person name="Dal Grande F."/>
            <person name="Keller J."/>
        </authorList>
    </citation>
    <scope>NUCLEOTIDE SEQUENCE [LARGE SCALE GENOMIC DNA]</scope>
    <source>
        <strain evidence="4 5">SAG 2145</strain>
    </source>
</reference>
<dbReference type="SUPFAM" id="SSF101960">
    <property type="entry name" value="Stabilizer of iron transporter SufD"/>
    <property type="match status" value="1"/>
</dbReference>